<evidence type="ECO:0000313" key="2">
    <source>
        <dbReference type="EMBL" id="GAG77305.1"/>
    </source>
</evidence>
<dbReference type="InterPro" id="IPR001041">
    <property type="entry name" value="2Fe-2S_ferredoxin-type"/>
</dbReference>
<name>X1A588_9ZZZZ</name>
<dbReference type="CDD" id="cd00207">
    <property type="entry name" value="fer2"/>
    <property type="match status" value="1"/>
</dbReference>
<dbReference type="AlphaFoldDB" id="X1A588"/>
<sequence length="86" mass="9121">MAVSLISIMIDNIKVRAEEGTTILDAAKEVGIKIPALCAMSELGFTPGSCRICVVEVVGIPALVAACAYPVREGLKIPYDKRIGFI</sequence>
<dbReference type="Gene3D" id="3.10.20.740">
    <property type="match status" value="1"/>
</dbReference>
<dbReference type="EMBL" id="BART01013457">
    <property type="protein sequence ID" value="GAG77305.1"/>
    <property type="molecule type" value="Genomic_DNA"/>
</dbReference>
<protein>
    <recommendedName>
        <fullName evidence="1">2Fe-2S ferredoxin-type domain-containing protein</fullName>
    </recommendedName>
</protein>
<proteinExistence type="predicted"/>
<gene>
    <name evidence="2" type="ORF">S01H4_27504</name>
</gene>
<dbReference type="GO" id="GO:0051536">
    <property type="term" value="F:iron-sulfur cluster binding"/>
    <property type="evidence" value="ECO:0007669"/>
    <property type="project" value="InterPro"/>
</dbReference>
<reference evidence="2" key="1">
    <citation type="journal article" date="2014" name="Front. Microbiol.">
        <title>High frequency of phylogenetically diverse reductive dehalogenase-homologous genes in deep subseafloor sedimentary metagenomes.</title>
        <authorList>
            <person name="Kawai M."/>
            <person name="Futagami T."/>
            <person name="Toyoda A."/>
            <person name="Takaki Y."/>
            <person name="Nishi S."/>
            <person name="Hori S."/>
            <person name="Arai W."/>
            <person name="Tsubouchi T."/>
            <person name="Morono Y."/>
            <person name="Uchiyama I."/>
            <person name="Ito T."/>
            <person name="Fujiyama A."/>
            <person name="Inagaki F."/>
            <person name="Takami H."/>
        </authorList>
    </citation>
    <scope>NUCLEOTIDE SEQUENCE</scope>
    <source>
        <strain evidence="2">Expedition CK06-06</strain>
    </source>
</reference>
<accession>X1A588</accession>
<evidence type="ECO:0000259" key="1">
    <source>
        <dbReference type="PROSITE" id="PS51085"/>
    </source>
</evidence>
<feature type="domain" description="2Fe-2S ferredoxin-type" evidence="1">
    <location>
        <begin position="4"/>
        <end position="83"/>
    </location>
</feature>
<dbReference type="SUPFAM" id="SSF54292">
    <property type="entry name" value="2Fe-2S ferredoxin-like"/>
    <property type="match status" value="1"/>
</dbReference>
<dbReference type="PROSITE" id="PS51085">
    <property type="entry name" value="2FE2S_FER_2"/>
    <property type="match status" value="1"/>
</dbReference>
<comment type="caution">
    <text evidence="2">The sequence shown here is derived from an EMBL/GenBank/DDBJ whole genome shotgun (WGS) entry which is preliminary data.</text>
</comment>
<dbReference type="InterPro" id="IPR036010">
    <property type="entry name" value="2Fe-2S_ferredoxin-like_sf"/>
</dbReference>
<dbReference type="Pfam" id="PF13510">
    <property type="entry name" value="Fer2_4"/>
    <property type="match status" value="1"/>
</dbReference>
<organism evidence="2">
    <name type="scientific">marine sediment metagenome</name>
    <dbReference type="NCBI Taxonomy" id="412755"/>
    <lineage>
        <taxon>unclassified sequences</taxon>
        <taxon>metagenomes</taxon>
        <taxon>ecological metagenomes</taxon>
    </lineage>
</organism>